<dbReference type="Gene3D" id="3.40.50.410">
    <property type="entry name" value="von Willebrand factor, type A domain"/>
    <property type="match status" value="1"/>
</dbReference>
<dbReference type="InterPro" id="IPR036465">
    <property type="entry name" value="vWFA_dom_sf"/>
</dbReference>
<dbReference type="Proteomes" id="UP000623967">
    <property type="component" value="Unassembled WGS sequence"/>
</dbReference>
<dbReference type="Pfam" id="PF13519">
    <property type="entry name" value="VWA_2"/>
    <property type="match status" value="1"/>
</dbReference>
<dbReference type="PANTHER" id="PTHR10579:SF43">
    <property type="entry name" value="ZINC FINGER (C3HC4-TYPE RING FINGER) FAMILY PROTEIN"/>
    <property type="match status" value="1"/>
</dbReference>
<keyword evidence="2" id="KW-0732">Signal</keyword>
<accession>A0ABS1TL12</accession>
<evidence type="ECO:0000256" key="2">
    <source>
        <dbReference type="SAM" id="SignalP"/>
    </source>
</evidence>
<feature type="chain" id="PRO_5045717797" evidence="2">
    <location>
        <begin position="26"/>
        <end position="948"/>
    </location>
</feature>
<dbReference type="PROSITE" id="PS50234">
    <property type="entry name" value="VWFA"/>
    <property type="match status" value="1"/>
</dbReference>
<dbReference type="RefSeq" id="WP_202652271.1">
    <property type="nucleotide sequence ID" value="NZ_JAESWB010000025.1"/>
</dbReference>
<dbReference type="SUPFAM" id="SSF49373">
    <property type="entry name" value="Invasin/intimin cell-adhesion fragments"/>
    <property type="match status" value="1"/>
</dbReference>
<dbReference type="SMART" id="SM00327">
    <property type="entry name" value="VWA"/>
    <property type="match status" value="1"/>
</dbReference>
<dbReference type="InterPro" id="IPR051266">
    <property type="entry name" value="CLCR"/>
</dbReference>
<comment type="caution">
    <text evidence="4">The sequence shown here is derived from an EMBL/GenBank/DDBJ whole genome shotgun (WGS) entry which is preliminary data.</text>
</comment>
<feature type="signal peptide" evidence="2">
    <location>
        <begin position="1"/>
        <end position="25"/>
    </location>
</feature>
<name>A0ABS1TL12_9BACI</name>
<feature type="region of interest" description="Disordered" evidence="1">
    <location>
        <begin position="917"/>
        <end position="948"/>
    </location>
</feature>
<dbReference type="Gene3D" id="2.60.40.1080">
    <property type="match status" value="1"/>
</dbReference>
<evidence type="ECO:0000313" key="5">
    <source>
        <dbReference type="Proteomes" id="UP000623967"/>
    </source>
</evidence>
<dbReference type="InterPro" id="IPR002035">
    <property type="entry name" value="VWF_A"/>
</dbReference>
<dbReference type="PANTHER" id="PTHR10579">
    <property type="entry name" value="CALCIUM-ACTIVATED CHLORIDE CHANNEL REGULATOR"/>
    <property type="match status" value="1"/>
</dbReference>
<reference evidence="4 5" key="1">
    <citation type="submission" date="2021-01" db="EMBL/GenBank/DDBJ databases">
        <title>Genome public.</title>
        <authorList>
            <person name="Liu C."/>
            <person name="Sun Q."/>
        </authorList>
    </citation>
    <scope>NUCLEOTIDE SEQUENCE [LARGE SCALE GENOMIC DNA]</scope>
    <source>
        <strain evidence="4 5">YIM B02564</strain>
    </source>
</reference>
<dbReference type="CDD" id="cd00198">
    <property type="entry name" value="vWFA"/>
    <property type="match status" value="1"/>
</dbReference>
<dbReference type="SUPFAM" id="SSF53300">
    <property type="entry name" value="vWA-like"/>
    <property type="match status" value="1"/>
</dbReference>
<organism evidence="4 5">
    <name type="scientific">Neobacillus paridis</name>
    <dbReference type="NCBI Taxonomy" id="2803862"/>
    <lineage>
        <taxon>Bacteria</taxon>
        <taxon>Bacillati</taxon>
        <taxon>Bacillota</taxon>
        <taxon>Bacilli</taxon>
        <taxon>Bacillales</taxon>
        <taxon>Bacillaceae</taxon>
        <taxon>Neobacillus</taxon>
    </lineage>
</organism>
<evidence type="ECO:0000313" key="4">
    <source>
        <dbReference type="EMBL" id="MBL4951223.1"/>
    </source>
</evidence>
<sequence>MKRIYALFGLLLLMVIFSIPNKSFAQSNNPPKVDFSVNPSQNVIVKPQDQNALGNLDVHLTPSGKSTNANRDPIDVVFIFDKSGSMDESGKNPQKFKSAKNAMAEAVSYFKKNAGPNDRFAFISFSSDVEQVVNFSPTTINEGLDKINQTAQSLTAKGGTNYTQSFEKAIELLDGSQNNKYIIFLTDGEPTFSIFNEKMTYNKQVQVGTKTECILGILFCSEKPVYETKQVTEDVPVHYELYGSGKSMTNKVYYELNGTRYNKSMSVTATVNNIRSHGVSMANKLAEKNIKLFSIGFGSDSEVDMAYLRELSSKTGVTARQANTDNISGIFQDISKDVATPAIDGEVSVDLSKFNGKVSLVDGTDARLEGNTAIYKFNFNFPFNQEVNQSKDISFPFSFSETGTYTFDNIYMTYRNLDGTIVTLKHEPVTIEVKPDAPPGFKGSMTLNGVTNTVDNLIKISNVKQTTNQFNVTYSLSPYGLINNTVKGTLSNLRIIQPLPEGISLIPSPGIKLITYNGKPAVQIDLSQIINYENGAFSPTQVPAVLNLQADWALSNTVMPKAILQFKDSRFTQTQETSIPASNQVINMKVRLNQFPDIIYEGDSFGIITKINDTLKNTISQTDFPNNYGLKNKPVKEMVFGQDGTSIIITYFDDETATIHLKPDFELKGKDTGKQYNSGDTANEFVDVKLSKLIPGKEVKYYYSINQQPWVEFNPNDVIPITKSGDNTITIKAEGGFALDNQPITKTIKILKKIESVSVAPNPIEVEVGKSVEFTVTILPNDATNKDLTISIANEEVANLLDANQIFGVKEGTTVLIIKPKDGSDITVTVPIHVKDPYVALKEIKFKKAVFKIPKNEKIPVEDLLIFNPANATNKAIADVTTTMKDKVAVTKENGTWYIIAKDIGYSTVKATAVKQKDGSEPSDSALFEVVNSDQPSDDNGEDGAGRW</sequence>
<dbReference type="Pfam" id="PF02368">
    <property type="entry name" value="Big_2"/>
    <property type="match status" value="1"/>
</dbReference>
<dbReference type="InterPro" id="IPR003343">
    <property type="entry name" value="Big_2"/>
</dbReference>
<protein>
    <submittedName>
        <fullName evidence="4">VWA domain-containing protein</fullName>
    </submittedName>
</protein>
<dbReference type="InterPro" id="IPR008964">
    <property type="entry name" value="Invasin/intimin_cell_adhesion"/>
</dbReference>
<evidence type="ECO:0000259" key="3">
    <source>
        <dbReference type="PROSITE" id="PS50234"/>
    </source>
</evidence>
<feature type="domain" description="VWFA" evidence="3">
    <location>
        <begin position="75"/>
        <end position="338"/>
    </location>
</feature>
<proteinExistence type="predicted"/>
<dbReference type="EMBL" id="JAESWB010000025">
    <property type="protein sequence ID" value="MBL4951223.1"/>
    <property type="molecule type" value="Genomic_DNA"/>
</dbReference>
<keyword evidence="5" id="KW-1185">Reference proteome</keyword>
<gene>
    <name evidence="4" type="ORF">JK635_03075</name>
</gene>
<dbReference type="SMART" id="SM00635">
    <property type="entry name" value="BID_2"/>
    <property type="match status" value="1"/>
</dbReference>
<evidence type="ECO:0000256" key="1">
    <source>
        <dbReference type="SAM" id="MobiDB-lite"/>
    </source>
</evidence>